<proteinExistence type="predicted"/>
<evidence type="ECO:0000313" key="3">
    <source>
        <dbReference type="EMBL" id="WIA09460.1"/>
    </source>
</evidence>
<accession>A0ABY8TK98</accession>
<dbReference type="Proteomes" id="UP001244341">
    <property type="component" value="Chromosome 1b"/>
</dbReference>
<reference evidence="3 4" key="1">
    <citation type="submission" date="2023-05" db="EMBL/GenBank/DDBJ databases">
        <title>A 100% complete, gapless, phased diploid assembly of the Scenedesmus obliquus UTEX 3031 genome.</title>
        <authorList>
            <person name="Biondi T.C."/>
            <person name="Hanschen E.R."/>
            <person name="Kwon T."/>
            <person name="Eng W."/>
            <person name="Kruse C.P.S."/>
            <person name="Koehler S.I."/>
            <person name="Kunde Y."/>
            <person name="Gleasner C.D."/>
            <person name="You Mak K.T."/>
            <person name="Polle J."/>
            <person name="Hovde B.T."/>
            <person name="Starkenburg S.R."/>
        </authorList>
    </citation>
    <scope>NUCLEOTIDE SEQUENCE [LARGE SCALE GENOMIC DNA]</scope>
    <source>
        <strain evidence="3 4">DOE0152z</strain>
    </source>
</reference>
<evidence type="ECO:0000313" key="4">
    <source>
        <dbReference type="Proteomes" id="UP001244341"/>
    </source>
</evidence>
<evidence type="ECO:0000256" key="1">
    <source>
        <dbReference type="SAM" id="Coils"/>
    </source>
</evidence>
<evidence type="ECO:0000256" key="2">
    <source>
        <dbReference type="SAM" id="MobiDB-lite"/>
    </source>
</evidence>
<dbReference type="EMBL" id="CP126208">
    <property type="protein sequence ID" value="WIA09460.1"/>
    <property type="molecule type" value="Genomic_DNA"/>
</dbReference>
<gene>
    <name evidence="3" type="ORF">OEZ85_008861</name>
</gene>
<feature type="coiled-coil region" evidence="1">
    <location>
        <begin position="2"/>
        <end position="29"/>
    </location>
</feature>
<organism evidence="3 4">
    <name type="scientific">Tetradesmus obliquus</name>
    <name type="common">Green alga</name>
    <name type="synonym">Acutodesmus obliquus</name>
    <dbReference type="NCBI Taxonomy" id="3088"/>
    <lineage>
        <taxon>Eukaryota</taxon>
        <taxon>Viridiplantae</taxon>
        <taxon>Chlorophyta</taxon>
        <taxon>core chlorophytes</taxon>
        <taxon>Chlorophyceae</taxon>
        <taxon>CS clade</taxon>
        <taxon>Sphaeropleales</taxon>
        <taxon>Scenedesmaceae</taxon>
        <taxon>Tetradesmus</taxon>
    </lineage>
</organism>
<keyword evidence="1" id="KW-0175">Coiled coil</keyword>
<sequence length="178" mass="19010">MLQQGQDELDAIELQLQQLLQTRDQLAASRTVLLREQGPSGLARSPTHLQDSNRLQGPDPAAPHLALHPGSALGSTVHPASAASHPGLVPQPRANALQSYMVLHQEQQQRHQLCMQYVSQNAAARGGSLIRAAQGKLYELLRLQKLQVGLHEELLHNLVACATLNSSSSSGGGGCVGM</sequence>
<keyword evidence="4" id="KW-1185">Reference proteome</keyword>
<protein>
    <recommendedName>
        <fullName evidence="5">SMARCC C-terminal domain-containing protein</fullName>
    </recommendedName>
</protein>
<evidence type="ECO:0008006" key="5">
    <source>
        <dbReference type="Google" id="ProtNLM"/>
    </source>
</evidence>
<name>A0ABY8TK98_TETOB</name>
<feature type="region of interest" description="Disordered" evidence="2">
    <location>
        <begin position="37"/>
        <end position="62"/>
    </location>
</feature>